<organism evidence="10 11">
    <name type="scientific">Parasphingorhabdus halotolerans</name>
    <dbReference type="NCBI Taxonomy" id="2725558"/>
    <lineage>
        <taxon>Bacteria</taxon>
        <taxon>Pseudomonadati</taxon>
        <taxon>Pseudomonadota</taxon>
        <taxon>Alphaproteobacteria</taxon>
        <taxon>Sphingomonadales</taxon>
        <taxon>Sphingomonadaceae</taxon>
        <taxon>Parasphingorhabdus</taxon>
    </lineage>
</organism>
<dbReference type="Pfam" id="PF04972">
    <property type="entry name" value="BON"/>
    <property type="match status" value="1"/>
</dbReference>
<accession>A0A6H2DPG8</accession>
<dbReference type="Proteomes" id="UP000501600">
    <property type="component" value="Chromosome"/>
</dbReference>
<feature type="transmembrane region" description="Helical" evidence="7">
    <location>
        <begin position="151"/>
        <end position="174"/>
    </location>
</feature>
<dbReference type="Pfam" id="PF00924">
    <property type="entry name" value="MS_channel_2nd"/>
    <property type="match status" value="1"/>
</dbReference>
<dbReference type="SUPFAM" id="SSF50182">
    <property type="entry name" value="Sm-like ribonucleoproteins"/>
    <property type="match status" value="1"/>
</dbReference>
<keyword evidence="7" id="KW-0997">Cell inner membrane</keyword>
<keyword evidence="7" id="KW-0813">Transport</keyword>
<keyword evidence="6 7" id="KW-0472">Membrane</keyword>
<feature type="transmembrane region" description="Helical" evidence="7">
    <location>
        <begin position="119"/>
        <end position="144"/>
    </location>
</feature>
<comment type="function">
    <text evidence="7">Mechanosensitive channel that participates in the regulation of osmotic pressure changes within the cell, opening in response to stretch forces in the membrane lipid bilayer, without the need for other proteins. Contributes to normal resistance to hypoosmotic shock. Forms an ion channel of 1.0 nanosiemens conductance with a slight preference for anions.</text>
</comment>
<comment type="caution">
    <text evidence="7">Lacks conserved residue(s) required for the propagation of feature annotation.</text>
</comment>
<dbReference type="GO" id="GO:0005886">
    <property type="term" value="C:plasma membrane"/>
    <property type="evidence" value="ECO:0007669"/>
    <property type="project" value="UniProtKB-SubCell"/>
</dbReference>
<dbReference type="PROSITE" id="PS50914">
    <property type="entry name" value="BON"/>
    <property type="match status" value="1"/>
</dbReference>
<dbReference type="PANTHER" id="PTHR30221">
    <property type="entry name" value="SMALL-CONDUCTANCE MECHANOSENSITIVE CHANNEL"/>
    <property type="match status" value="1"/>
</dbReference>
<dbReference type="Gene3D" id="3.30.70.100">
    <property type="match status" value="1"/>
</dbReference>
<keyword evidence="11" id="KW-1185">Reference proteome</keyword>
<evidence type="ECO:0000313" key="10">
    <source>
        <dbReference type="EMBL" id="QJB70280.1"/>
    </source>
</evidence>
<dbReference type="Gene3D" id="3.30.1340.30">
    <property type="match status" value="1"/>
</dbReference>
<evidence type="ECO:0000256" key="7">
    <source>
        <dbReference type="RuleBase" id="RU369025"/>
    </source>
</evidence>
<evidence type="ECO:0000256" key="8">
    <source>
        <dbReference type="SAM" id="MobiDB-lite"/>
    </source>
</evidence>
<evidence type="ECO:0000256" key="3">
    <source>
        <dbReference type="ARBA" id="ARBA00022475"/>
    </source>
</evidence>
<evidence type="ECO:0000256" key="5">
    <source>
        <dbReference type="ARBA" id="ARBA00022989"/>
    </source>
</evidence>
<feature type="compositionally biased region" description="Basic and acidic residues" evidence="8">
    <location>
        <begin position="403"/>
        <end position="420"/>
    </location>
</feature>
<dbReference type="Gene3D" id="2.30.30.60">
    <property type="match status" value="1"/>
</dbReference>
<keyword evidence="7" id="KW-0407">Ion channel</keyword>
<evidence type="ECO:0000313" key="11">
    <source>
        <dbReference type="Proteomes" id="UP000501600"/>
    </source>
</evidence>
<keyword evidence="5 7" id="KW-1133">Transmembrane helix</keyword>
<dbReference type="Gene3D" id="1.10.287.1260">
    <property type="match status" value="1"/>
</dbReference>
<keyword evidence="3" id="KW-1003">Cell membrane</keyword>
<dbReference type="InterPro" id="IPR010920">
    <property type="entry name" value="LSM_dom_sf"/>
</dbReference>
<sequence>MPNLASTDASGASDPEPIIESEVAGSEDQAIANRLKGIFDEIGGLGEIKINVKAGVVNLSGPIADEATAARAKAIAQRVSGVVTVETGFERNMSVGSNVEPVVDEISDNISGFLSALPLIGIALAVALIVGLLGHFLASLMGFWKRVTPNIFLAELVATTVRVLFIGMGLFIALDILNATAVIGAVLGGAGVIGLAVGFALRDTVDNYVSSIMLSIRQPFRANDHVLIGDREGHVVRLTSRATILMTLDGNHLRIPNSTVFKAEILNYSTNPQRRFTFELGVDAEDDPAAAIETGLRAINEQPFVLDDPEATAEIQKVGDSNIVITFHGWVDQRESDFNKARGAAIRVTKNILEESGFALPEPIYRLRFDGDARPFEQTGKTQTAAKPAQEKAPTKPATAKVDVSREKHVENLVDSERAVDPAADLLNDNQPVE</sequence>
<feature type="region of interest" description="Disordered" evidence="8">
    <location>
        <begin position="375"/>
        <end position="434"/>
    </location>
</feature>
<dbReference type="PANTHER" id="PTHR30221:SF1">
    <property type="entry name" value="SMALL-CONDUCTANCE MECHANOSENSITIVE CHANNEL"/>
    <property type="match status" value="1"/>
</dbReference>
<feature type="transmembrane region" description="Helical" evidence="7">
    <location>
        <begin position="180"/>
        <end position="201"/>
    </location>
</feature>
<reference evidence="10 11" key="1">
    <citation type="submission" date="2020-04" db="EMBL/GenBank/DDBJ databases">
        <title>Genome sequence for Sphingorhabdus sp. strain M1.</title>
        <authorList>
            <person name="Park S.-J."/>
        </authorList>
    </citation>
    <scope>NUCLEOTIDE SEQUENCE [LARGE SCALE GENOMIC DNA]</scope>
    <source>
        <strain evidence="10 11">JK6</strain>
    </source>
</reference>
<dbReference type="InterPro" id="IPR045275">
    <property type="entry name" value="MscS_archaea/bacteria_type"/>
</dbReference>
<keyword evidence="7" id="KW-0406">Ion transport</keyword>
<dbReference type="InterPro" id="IPR023408">
    <property type="entry name" value="MscS_beta-dom_sf"/>
</dbReference>
<comment type="similarity">
    <text evidence="2 7">Belongs to the MscS (TC 1.A.23) family.</text>
</comment>
<dbReference type="InterPro" id="IPR006685">
    <property type="entry name" value="MscS_channel_2nd"/>
</dbReference>
<dbReference type="Pfam" id="PF21082">
    <property type="entry name" value="MS_channel_3rd"/>
    <property type="match status" value="1"/>
</dbReference>
<proteinExistence type="inferred from homology"/>
<dbReference type="InterPro" id="IPR007055">
    <property type="entry name" value="BON_dom"/>
</dbReference>
<evidence type="ECO:0000259" key="9">
    <source>
        <dbReference type="PROSITE" id="PS50914"/>
    </source>
</evidence>
<comment type="subunit">
    <text evidence="7">Homoheptamer.</text>
</comment>
<evidence type="ECO:0000256" key="2">
    <source>
        <dbReference type="ARBA" id="ARBA00008017"/>
    </source>
</evidence>
<protein>
    <recommendedName>
        <fullName evidence="7">Small-conductance mechanosensitive channel</fullName>
    </recommendedName>
</protein>
<dbReference type="GO" id="GO:0008381">
    <property type="term" value="F:mechanosensitive monoatomic ion channel activity"/>
    <property type="evidence" value="ECO:0007669"/>
    <property type="project" value="InterPro"/>
</dbReference>
<keyword evidence="4 7" id="KW-0812">Transmembrane</keyword>
<dbReference type="SUPFAM" id="SSF82689">
    <property type="entry name" value="Mechanosensitive channel protein MscS (YggB), C-terminal domain"/>
    <property type="match status" value="1"/>
</dbReference>
<dbReference type="AlphaFoldDB" id="A0A6H2DPG8"/>
<evidence type="ECO:0000256" key="6">
    <source>
        <dbReference type="ARBA" id="ARBA00023136"/>
    </source>
</evidence>
<dbReference type="InterPro" id="IPR049278">
    <property type="entry name" value="MS_channel_C"/>
</dbReference>
<evidence type="ECO:0000256" key="1">
    <source>
        <dbReference type="ARBA" id="ARBA00004651"/>
    </source>
</evidence>
<name>A0A6H2DPG8_9SPHN</name>
<comment type="subcellular location">
    <subcellularLocation>
        <location evidence="7">Cell inner membrane</location>
        <topology evidence="7">Multi-pass membrane protein</topology>
    </subcellularLocation>
    <subcellularLocation>
        <location evidence="1">Cell membrane</location>
        <topology evidence="1">Multi-pass membrane protein</topology>
    </subcellularLocation>
</comment>
<dbReference type="RefSeq" id="WP_168820546.1">
    <property type="nucleotide sequence ID" value="NZ_CP051217.1"/>
</dbReference>
<gene>
    <name evidence="10" type="ORF">HF685_14180</name>
</gene>
<evidence type="ECO:0000256" key="4">
    <source>
        <dbReference type="ARBA" id="ARBA00022692"/>
    </source>
</evidence>
<dbReference type="InterPro" id="IPR011066">
    <property type="entry name" value="MscS_channel_C_sf"/>
</dbReference>
<dbReference type="EMBL" id="CP051217">
    <property type="protein sequence ID" value="QJB70280.1"/>
    <property type="molecule type" value="Genomic_DNA"/>
</dbReference>
<feature type="domain" description="BON" evidence="9">
    <location>
        <begin position="27"/>
        <end position="97"/>
    </location>
</feature>
<dbReference type="KEGG" id="phao:HF685_14180"/>